<evidence type="ECO:0000313" key="3">
    <source>
        <dbReference type="Proteomes" id="UP000319619"/>
    </source>
</evidence>
<protein>
    <submittedName>
        <fullName evidence="2">Uncharacterized protein</fullName>
    </submittedName>
</protein>
<evidence type="ECO:0000256" key="1">
    <source>
        <dbReference type="SAM" id="MobiDB-lite"/>
    </source>
</evidence>
<proteinExistence type="predicted"/>
<organism evidence="2 3">
    <name type="scientific">candidate division LCP-89 bacterium B3_LCP</name>
    <dbReference type="NCBI Taxonomy" id="2012998"/>
    <lineage>
        <taxon>Bacteria</taxon>
        <taxon>Pseudomonadati</taxon>
        <taxon>Bacteria division LCP-89</taxon>
    </lineage>
</organism>
<reference evidence="2 3" key="1">
    <citation type="submission" date="2017-06" db="EMBL/GenBank/DDBJ databases">
        <title>Novel microbial phyla capable of carbon fixation and sulfur reduction in deep-sea sediments.</title>
        <authorList>
            <person name="Huang J."/>
            <person name="Baker B."/>
            <person name="Wang Y."/>
        </authorList>
    </citation>
    <scope>NUCLEOTIDE SEQUENCE [LARGE SCALE GENOMIC DNA]</scope>
    <source>
        <strain evidence="2">B3_LCP</strain>
    </source>
</reference>
<feature type="compositionally biased region" description="Basic and acidic residues" evidence="1">
    <location>
        <begin position="27"/>
        <end position="44"/>
    </location>
</feature>
<dbReference type="AlphaFoldDB" id="A0A532UZI2"/>
<name>A0A532UZI2_UNCL8</name>
<gene>
    <name evidence="2" type="ORF">CEE37_08520</name>
</gene>
<comment type="caution">
    <text evidence="2">The sequence shown here is derived from an EMBL/GenBank/DDBJ whole genome shotgun (WGS) entry which is preliminary data.</text>
</comment>
<dbReference type="Proteomes" id="UP000319619">
    <property type="component" value="Unassembled WGS sequence"/>
</dbReference>
<dbReference type="EMBL" id="NJBN01000005">
    <property type="protein sequence ID" value="TKJ40361.1"/>
    <property type="molecule type" value="Genomic_DNA"/>
</dbReference>
<feature type="region of interest" description="Disordered" evidence="1">
    <location>
        <begin position="1"/>
        <end position="59"/>
    </location>
</feature>
<evidence type="ECO:0000313" key="2">
    <source>
        <dbReference type="EMBL" id="TKJ40361.1"/>
    </source>
</evidence>
<feature type="compositionally biased region" description="Basic and acidic residues" evidence="1">
    <location>
        <begin position="1"/>
        <end position="20"/>
    </location>
</feature>
<accession>A0A532UZI2</accession>
<sequence>MDEKETTGIRPVSERGEGWHNRQQKKQKVEGSQDDSNIPHDKSVRQSAPLPFGKLDLLA</sequence>